<reference evidence="1" key="1">
    <citation type="submission" date="2023-07" db="EMBL/GenBank/DDBJ databases">
        <title>Black Yeasts Isolated from many extreme environments.</title>
        <authorList>
            <person name="Coleine C."/>
            <person name="Stajich J.E."/>
            <person name="Selbmann L."/>
        </authorList>
    </citation>
    <scope>NUCLEOTIDE SEQUENCE</scope>
    <source>
        <strain evidence="1">CCFEE 5714</strain>
    </source>
</reference>
<proteinExistence type="predicted"/>
<accession>A0ACC3MGT5</accession>
<dbReference type="EMBL" id="JAUTXU010000259">
    <property type="protein sequence ID" value="KAK3691706.1"/>
    <property type="molecule type" value="Genomic_DNA"/>
</dbReference>
<sequence>MQTSRRGVVRYGIVSHPYKSSRNDADTDNRTAQARQSPSDSPGPRHDDDLPPFAVLTTDDDRERKAETRRPGTFGVVVTPESFSELPEYAGTSSSPNSRRMSVQSQASSFSNNTSSLGRSLSRGRTDPNVVVLDRFEDVSPTSAGPFPIPSPARRPSLPDGLQYLTILTSSLPTFSPSSSSLSATPSHTPVLRVDNYFISHFRHYVLPLLVQPQLGTSTNDALTNSTRDMFEVEALRFAPLHHAICAVSALHLSYNGRATMEEALQHYHQALSSQTSAVSPDELLSDGAFLRHFLLFIYDICVPTQHEEGSAGMWAIHLNHLQRIATGRHEMRGRERLAYLVWTICELDIHACLLGSGSCGFARHVLQFNMLPPIEQQMPFCGTSPSGRYFANEIPGIADVLALNQGVLIHIANIAHVAQDIRQEAADREAVSPRVTARWQATVSRLQADLSSFWAQRCPDYLALDPIASAQNLPYRVRYVFEHAYLMYQTATIYSRTSMLKCQRRFPIANQQEVFADTERRTLSIMRLASTYLASRHLDRRHVVFPLFMAGFATTQPDVKIQALDVIKAFESTGIGQNTYATRRLLTAVYEGQRRFAEAGGKMEDVDWFEVARDRSLILINCGL</sequence>
<gene>
    <name evidence="1" type="ORF">LTR37_018499</name>
</gene>
<evidence type="ECO:0000313" key="1">
    <source>
        <dbReference type="EMBL" id="KAK3691706.1"/>
    </source>
</evidence>
<name>A0ACC3MGT5_9PEZI</name>
<keyword evidence="2" id="KW-1185">Reference proteome</keyword>
<comment type="caution">
    <text evidence="1">The sequence shown here is derived from an EMBL/GenBank/DDBJ whole genome shotgun (WGS) entry which is preliminary data.</text>
</comment>
<organism evidence="1 2">
    <name type="scientific">Vermiconidia calcicola</name>
    <dbReference type="NCBI Taxonomy" id="1690605"/>
    <lineage>
        <taxon>Eukaryota</taxon>
        <taxon>Fungi</taxon>
        <taxon>Dikarya</taxon>
        <taxon>Ascomycota</taxon>
        <taxon>Pezizomycotina</taxon>
        <taxon>Dothideomycetes</taxon>
        <taxon>Dothideomycetidae</taxon>
        <taxon>Mycosphaerellales</taxon>
        <taxon>Extremaceae</taxon>
        <taxon>Vermiconidia</taxon>
    </lineage>
</organism>
<dbReference type="Proteomes" id="UP001281147">
    <property type="component" value="Unassembled WGS sequence"/>
</dbReference>
<protein>
    <submittedName>
        <fullName evidence="1">Uncharacterized protein</fullName>
    </submittedName>
</protein>
<evidence type="ECO:0000313" key="2">
    <source>
        <dbReference type="Proteomes" id="UP001281147"/>
    </source>
</evidence>